<sequence length="316" mass="35253">MANTGSMTAEAQKAPLDDVMLAMDVVDTLRHEDNLVAREMSASDREAQLIDRLRKIYHDQGIEVPDRILKEGVKALDESRFTYTPPVDTFQTRLARLYVRRGRWGRPVAIGLALVVLVIGGYFLGYRPYQAGVAEAARIELAETMPAQMDALYRQIFNETKVQSASDDAAELVSRGKAAAERGDREEAAGIIAQLETIRDTLLAEYSIRIVNRPGESTGVWRFPEANTDATNYYLVVEAVGPNGQLVNLPITNEETGQTEEVSTWGIRVPEVTYEAVRVDRQDDGIIQRNILGIKQYGFLETDFTMPVLEGAITQW</sequence>
<keyword evidence="3" id="KW-1185">Reference proteome</keyword>
<keyword evidence="1" id="KW-1133">Transmembrane helix</keyword>
<accession>A0A1G7VLP1</accession>
<evidence type="ECO:0000313" key="3">
    <source>
        <dbReference type="Proteomes" id="UP000199495"/>
    </source>
</evidence>
<dbReference type="RefSeq" id="WP_090595398.1">
    <property type="nucleotide sequence ID" value="NZ_FNCS01000004.1"/>
</dbReference>
<dbReference type="EMBL" id="FNCS01000004">
    <property type="protein sequence ID" value="SDG60488.1"/>
    <property type="molecule type" value="Genomic_DNA"/>
</dbReference>
<evidence type="ECO:0000313" key="2">
    <source>
        <dbReference type="EMBL" id="SDG60488.1"/>
    </source>
</evidence>
<proteinExistence type="predicted"/>
<reference evidence="2 3" key="1">
    <citation type="submission" date="2016-10" db="EMBL/GenBank/DDBJ databases">
        <authorList>
            <person name="de Groot N.N."/>
        </authorList>
    </citation>
    <scope>NUCLEOTIDE SEQUENCE [LARGE SCALE GENOMIC DNA]</scope>
    <source>
        <strain evidence="2 3">CGMCC 1.10267</strain>
    </source>
</reference>
<name>A0A1G7VLP1_9HYPH</name>
<dbReference type="AlphaFoldDB" id="A0A1G7VLP1"/>
<dbReference type="InterPro" id="IPR045964">
    <property type="entry name" value="DUF6384"/>
</dbReference>
<evidence type="ECO:0000256" key="1">
    <source>
        <dbReference type="SAM" id="Phobius"/>
    </source>
</evidence>
<dbReference type="STRING" id="440168.SAMN04487974_104203"/>
<protein>
    <submittedName>
        <fullName evidence="2">Uncharacterized protein</fullName>
    </submittedName>
</protein>
<keyword evidence="1" id="KW-0472">Membrane</keyword>
<keyword evidence="1" id="KW-0812">Transmembrane</keyword>
<dbReference type="Pfam" id="PF19911">
    <property type="entry name" value="DUF6384"/>
    <property type="match status" value="1"/>
</dbReference>
<organism evidence="2 3">
    <name type="scientific">Pelagibacterium luteolum</name>
    <dbReference type="NCBI Taxonomy" id="440168"/>
    <lineage>
        <taxon>Bacteria</taxon>
        <taxon>Pseudomonadati</taxon>
        <taxon>Pseudomonadota</taxon>
        <taxon>Alphaproteobacteria</taxon>
        <taxon>Hyphomicrobiales</taxon>
        <taxon>Devosiaceae</taxon>
        <taxon>Pelagibacterium</taxon>
    </lineage>
</organism>
<gene>
    <name evidence="2" type="ORF">SAMN04487974_104203</name>
</gene>
<dbReference type="OrthoDB" id="6115808at2"/>
<dbReference type="Proteomes" id="UP000199495">
    <property type="component" value="Unassembled WGS sequence"/>
</dbReference>
<feature type="transmembrane region" description="Helical" evidence="1">
    <location>
        <begin position="104"/>
        <end position="124"/>
    </location>
</feature>